<keyword evidence="4" id="KW-0378">Hydrolase</keyword>
<reference evidence="7 8" key="1">
    <citation type="submission" date="2018-03" db="EMBL/GenBank/DDBJ databases">
        <title>Genomic Encyclopedia of Archaeal and Bacterial Type Strains, Phase II (KMG-II): from individual species to whole genera.</title>
        <authorList>
            <person name="Goeker M."/>
        </authorList>
    </citation>
    <scope>NUCLEOTIDE SEQUENCE [LARGE SCALE GENOMIC DNA]</scope>
    <source>
        <strain evidence="7 8">DSM 101533</strain>
    </source>
</reference>
<name>A0A2T0W4Q0_9RHOB</name>
<dbReference type="PANTHER" id="PTHR30480">
    <property type="entry name" value="BETA-HEXOSAMINIDASE-RELATED"/>
    <property type="match status" value="1"/>
</dbReference>
<dbReference type="PROSITE" id="PS00775">
    <property type="entry name" value="GLYCOSYL_HYDROL_F3"/>
    <property type="match status" value="1"/>
</dbReference>
<gene>
    <name evidence="7" type="ORF">CLV80_101282</name>
</gene>
<dbReference type="Pfam" id="PF00933">
    <property type="entry name" value="Glyco_hydro_3"/>
    <property type="match status" value="1"/>
</dbReference>
<evidence type="ECO:0000313" key="8">
    <source>
        <dbReference type="Proteomes" id="UP000238007"/>
    </source>
</evidence>
<evidence type="ECO:0000256" key="3">
    <source>
        <dbReference type="ARBA" id="ARBA00012663"/>
    </source>
</evidence>
<dbReference type="SUPFAM" id="SSF51445">
    <property type="entry name" value="(Trans)glycosidases"/>
    <property type="match status" value="1"/>
</dbReference>
<dbReference type="GO" id="GO:0004563">
    <property type="term" value="F:beta-N-acetylhexosaminidase activity"/>
    <property type="evidence" value="ECO:0007669"/>
    <property type="project" value="UniProtKB-EC"/>
</dbReference>
<feature type="domain" description="Glycoside hydrolase family 3 N-terminal" evidence="6">
    <location>
        <begin position="28"/>
        <end position="292"/>
    </location>
</feature>
<evidence type="ECO:0000259" key="6">
    <source>
        <dbReference type="Pfam" id="PF00933"/>
    </source>
</evidence>
<dbReference type="AlphaFoldDB" id="A0A2T0W4Q0"/>
<evidence type="ECO:0000313" key="7">
    <source>
        <dbReference type="EMBL" id="PRY80430.1"/>
    </source>
</evidence>
<keyword evidence="5" id="KW-0326">Glycosidase</keyword>
<keyword evidence="8" id="KW-1185">Reference proteome</keyword>
<dbReference type="Gene3D" id="3.20.20.300">
    <property type="entry name" value="Glycoside hydrolase, family 3, N-terminal domain"/>
    <property type="match status" value="1"/>
</dbReference>
<comment type="similarity">
    <text evidence="2">Belongs to the glycosyl hydrolase 3 family.</text>
</comment>
<evidence type="ECO:0000256" key="5">
    <source>
        <dbReference type="ARBA" id="ARBA00023295"/>
    </source>
</evidence>
<dbReference type="InterPro" id="IPR036962">
    <property type="entry name" value="Glyco_hydro_3_N_sf"/>
</dbReference>
<dbReference type="GO" id="GO:0009254">
    <property type="term" value="P:peptidoglycan turnover"/>
    <property type="evidence" value="ECO:0007669"/>
    <property type="project" value="TreeGrafter"/>
</dbReference>
<sequence>MNASIFGPEGPKITAFECDFFRDVQPLGFILFARNIENPEQLRRLTCDLRDAVGREAPILIDQEGGRVQRMRRPHWREFLPALDQMERASDPLRAHWIRNRLIADDLHRVGIDVSCAPLADIAEDSTHPFLQNRLYGRDVETVVAAARVCADAHIHGGVLPVLKHIPGHGRAAVDSHLNLPTVTATREELNVKDFAPFKALNDLPMGMSAHIVFTAIDSNGPATTSPAMIKVIRNDIGFDGLLMTDDLSMEALSGTVADRASASIAAGCDVVLHCNGDAAEMQLVAAAAGNMTKAAQKRADFALSLRKPPEIVDIAALEAELEALLA</sequence>
<comment type="caution">
    <text evidence="7">The sequence shown here is derived from an EMBL/GenBank/DDBJ whole genome shotgun (WGS) entry which is preliminary data.</text>
</comment>
<dbReference type="InterPro" id="IPR050226">
    <property type="entry name" value="NagZ_Beta-hexosaminidase"/>
</dbReference>
<protein>
    <recommendedName>
        <fullName evidence="3">beta-N-acetylhexosaminidase</fullName>
        <ecNumber evidence="3">3.2.1.52</ecNumber>
    </recommendedName>
</protein>
<evidence type="ECO:0000256" key="2">
    <source>
        <dbReference type="ARBA" id="ARBA00005336"/>
    </source>
</evidence>
<dbReference type="EC" id="3.2.1.52" evidence="3"/>
<dbReference type="Proteomes" id="UP000238007">
    <property type="component" value="Unassembled WGS sequence"/>
</dbReference>
<proteinExistence type="inferred from homology"/>
<evidence type="ECO:0000256" key="4">
    <source>
        <dbReference type="ARBA" id="ARBA00022801"/>
    </source>
</evidence>
<dbReference type="EMBL" id="PVTP01000001">
    <property type="protein sequence ID" value="PRY80430.1"/>
    <property type="molecule type" value="Genomic_DNA"/>
</dbReference>
<comment type="catalytic activity">
    <reaction evidence="1">
        <text>Hydrolysis of terminal non-reducing N-acetyl-D-hexosamine residues in N-acetyl-beta-D-hexosaminides.</text>
        <dbReference type="EC" id="3.2.1.52"/>
    </reaction>
</comment>
<evidence type="ECO:0000256" key="1">
    <source>
        <dbReference type="ARBA" id="ARBA00001231"/>
    </source>
</evidence>
<dbReference type="InterPro" id="IPR017853">
    <property type="entry name" value="GH"/>
</dbReference>
<dbReference type="GO" id="GO:0005975">
    <property type="term" value="P:carbohydrate metabolic process"/>
    <property type="evidence" value="ECO:0007669"/>
    <property type="project" value="InterPro"/>
</dbReference>
<dbReference type="InterPro" id="IPR001764">
    <property type="entry name" value="Glyco_hydro_3_N"/>
</dbReference>
<accession>A0A2T0W4Q0</accession>
<dbReference type="InterPro" id="IPR019800">
    <property type="entry name" value="Glyco_hydro_3_AS"/>
</dbReference>
<dbReference type="PANTHER" id="PTHR30480:SF13">
    <property type="entry name" value="BETA-HEXOSAMINIDASE"/>
    <property type="match status" value="1"/>
</dbReference>
<organism evidence="7 8">
    <name type="scientific">Yoonia maritima</name>
    <dbReference type="NCBI Taxonomy" id="1435347"/>
    <lineage>
        <taxon>Bacteria</taxon>
        <taxon>Pseudomonadati</taxon>
        <taxon>Pseudomonadota</taxon>
        <taxon>Alphaproteobacteria</taxon>
        <taxon>Rhodobacterales</taxon>
        <taxon>Paracoccaceae</taxon>
        <taxon>Yoonia</taxon>
    </lineage>
</organism>
<dbReference type="RefSeq" id="WP_106354423.1">
    <property type="nucleotide sequence ID" value="NZ_PVTP01000001.1"/>
</dbReference>
<dbReference type="OrthoDB" id="9786661at2"/>